<reference evidence="1" key="2">
    <citation type="submission" date="2021-09" db="EMBL/GenBank/DDBJ databases">
        <authorList>
            <person name="Gilroy R."/>
        </authorList>
    </citation>
    <scope>NUCLEOTIDE SEQUENCE</scope>
    <source>
        <strain evidence="1">CHK192-2623</strain>
    </source>
</reference>
<organism evidence="1 2">
    <name type="scientific">Lactobacillus johnsonii</name>
    <dbReference type="NCBI Taxonomy" id="33959"/>
    <lineage>
        <taxon>Bacteria</taxon>
        <taxon>Bacillati</taxon>
        <taxon>Bacillota</taxon>
        <taxon>Bacilli</taxon>
        <taxon>Lactobacillales</taxon>
        <taxon>Lactobacillaceae</taxon>
        <taxon>Lactobacillus</taxon>
    </lineage>
</organism>
<evidence type="ECO:0000313" key="2">
    <source>
        <dbReference type="Proteomes" id="UP000732527"/>
    </source>
</evidence>
<dbReference type="RefSeq" id="WP_223658184.1">
    <property type="nucleotide sequence ID" value="NZ_JAINRL010000003.1"/>
</dbReference>
<dbReference type="AlphaFoldDB" id="A0A921JNI8"/>
<proteinExistence type="predicted"/>
<sequence>MKFIVTPEIFEKLPNLYVGVVVAKEVDNSQDYSKINELLNKYMNFSQEKFDGVNVKQNE</sequence>
<comment type="caution">
    <text evidence="1">The sequence shown here is derived from an EMBL/GenBank/DDBJ whole genome shotgun (WGS) entry which is preliminary data.</text>
</comment>
<dbReference type="EMBL" id="DYYQ01000016">
    <property type="protein sequence ID" value="HJE49102.1"/>
    <property type="molecule type" value="Genomic_DNA"/>
</dbReference>
<gene>
    <name evidence="1" type="ORF">K8V69_02820</name>
</gene>
<dbReference type="Proteomes" id="UP000732527">
    <property type="component" value="Unassembled WGS sequence"/>
</dbReference>
<evidence type="ECO:0000313" key="1">
    <source>
        <dbReference type="EMBL" id="HJE49102.1"/>
    </source>
</evidence>
<accession>A0A921JNI8</accession>
<name>A0A921JNI8_LACJH</name>
<protein>
    <submittedName>
        <fullName evidence="1">Uncharacterized protein</fullName>
    </submittedName>
</protein>
<reference evidence="1" key="1">
    <citation type="journal article" date="2021" name="PeerJ">
        <title>Extensive microbial diversity within the chicken gut microbiome revealed by metagenomics and culture.</title>
        <authorList>
            <person name="Gilroy R."/>
            <person name="Ravi A."/>
            <person name="Getino M."/>
            <person name="Pursley I."/>
            <person name="Horton D.L."/>
            <person name="Alikhan N.F."/>
            <person name="Baker D."/>
            <person name="Gharbi K."/>
            <person name="Hall N."/>
            <person name="Watson M."/>
            <person name="Adriaenssens E.M."/>
            <person name="Foster-Nyarko E."/>
            <person name="Jarju S."/>
            <person name="Secka A."/>
            <person name="Antonio M."/>
            <person name="Oren A."/>
            <person name="Chaudhuri R.R."/>
            <person name="La Ragione R."/>
            <person name="Hildebrand F."/>
            <person name="Pallen M.J."/>
        </authorList>
    </citation>
    <scope>NUCLEOTIDE SEQUENCE</scope>
    <source>
        <strain evidence="1">CHK192-2623</strain>
    </source>
</reference>